<name>A0AAD9FVB2_PAPLA</name>
<dbReference type="Proteomes" id="UP001182556">
    <property type="component" value="Unassembled WGS sequence"/>
</dbReference>
<evidence type="ECO:0000256" key="1">
    <source>
        <dbReference type="SAM" id="MobiDB-lite"/>
    </source>
</evidence>
<feature type="region of interest" description="Disordered" evidence="1">
    <location>
        <begin position="1"/>
        <end position="20"/>
    </location>
</feature>
<accession>A0AAD9FVB2</accession>
<comment type="caution">
    <text evidence="2">The sequence shown here is derived from an EMBL/GenBank/DDBJ whole genome shotgun (WGS) entry which is preliminary data.</text>
</comment>
<reference evidence="2" key="1">
    <citation type="submission" date="2023-02" db="EMBL/GenBank/DDBJ databases">
        <title>Identification and recombinant expression of a fungal hydrolase from Papiliotrema laurentii that hydrolyzes apple cutin and clears colloidal polyester polyurethane.</title>
        <authorList>
            <consortium name="DOE Joint Genome Institute"/>
            <person name="Roman V.A."/>
            <person name="Bojanowski C."/>
            <person name="Crable B.R."/>
            <person name="Wagner D.N."/>
            <person name="Hung C.S."/>
            <person name="Nadeau L.J."/>
            <person name="Schratz L."/>
            <person name="Haridas S."/>
            <person name="Pangilinan J."/>
            <person name="Lipzen A."/>
            <person name="Na H."/>
            <person name="Yan M."/>
            <person name="Ng V."/>
            <person name="Grigoriev I.V."/>
            <person name="Spatafora J.W."/>
            <person name="Barlow D."/>
            <person name="Biffinger J."/>
            <person name="Kelley-Loughnane N."/>
            <person name="Varaljay V.A."/>
            <person name="Crookes-Goodson W.J."/>
        </authorList>
    </citation>
    <scope>NUCLEOTIDE SEQUENCE</scope>
    <source>
        <strain evidence="2">5307AH</strain>
    </source>
</reference>
<organism evidence="2 3">
    <name type="scientific">Papiliotrema laurentii</name>
    <name type="common">Cryptococcus laurentii</name>
    <dbReference type="NCBI Taxonomy" id="5418"/>
    <lineage>
        <taxon>Eukaryota</taxon>
        <taxon>Fungi</taxon>
        <taxon>Dikarya</taxon>
        <taxon>Basidiomycota</taxon>
        <taxon>Agaricomycotina</taxon>
        <taxon>Tremellomycetes</taxon>
        <taxon>Tremellales</taxon>
        <taxon>Rhynchogastremaceae</taxon>
        <taxon>Papiliotrema</taxon>
    </lineage>
</organism>
<keyword evidence="3" id="KW-1185">Reference proteome</keyword>
<gene>
    <name evidence="2" type="ORF">DB88DRAFT_181847</name>
</gene>
<protein>
    <submittedName>
        <fullName evidence="2">Uncharacterized protein</fullName>
    </submittedName>
</protein>
<evidence type="ECO:0000313" key="3">
    <source>
        <dbReference type="Proteomes" id="UP001182556"/>
    </source>
</evidence>
<feature type="compositionally biased region" description="Basic and acidic residues" evidence="1">
    <location>
        <begin position="1"/>
        <end position="10"/>
    </location>
</feature>
<dbReference type="AlphaFoldDB" id="A0AAD9FVB2"/>
<proteinExistence type="predicted"/>
<dbReference type="EMBL" id="JAODAN010000002">
    <property type="protein sequence ID" value="KAK1926801.1"/>
    <property type="molecule type" value="Genomic_DNA"/>
</dbReference>
<evidence type="ECO:0000313" key="2">
    <source>
        <dbReference type="EMBL" id="KAK1926801.1"/>
    </source>
</evidence>
<sequence>MSLRRDREAKPPMPAGLGHGKPVHPFAVTVEEPVANAIVPDGYGIKYHAYHTITEGVFLPTGTSLPGGAVLPMSSIADFPMVLPQGTKMPGGVMVPVSSFLFGVGTVHEGNPGRETGRLTTRLSCRGGPKVLLLQSPMPNLSV</sequence>